<keyword evidence="5" id="KW-1185">Reference proteome</keyword>
<dbReference type="PROSITE" id="PS01031">
    <property type="entry name" value="SHSP"/>
    <property type="match status" value="1"/>
</dbReference>
<name>A0AA41R8V9_9BACT</name>
<dbReference type="PANTHER" id="PTHR11527">
    <property type="entry name" value="HEAT-SHOCK PROTEIN 20 FAMILY MEMBER"/>
    <property type="match status" value="1"/>
</dbReference>
<comment type="caution">
    <text evidence="4">The sequence shown here is derived from an EMBL/GenBank/DDBJ whole genome shotgun (WGS) entry which is preliminary data.</text>
</comment>
<proteinExistence type="inferred from homology"/>
<reference evidence="4" key="1">
    <citation type="submission" date="2022-04" db="EMBL/GenBank/DDBJ databases">
        <title>Desulfatitalea alkaliphila sp. nov., a novel anaerobic sulfate-reducing bacterium isolated from terrestrial mud volcano, Taman Peninsula, Russia.</title>
        <authorList>
            <person name="Khomyakova M.A."/>
            <person name="Merkel A.Y."/>
            <person name="Slobodkin A.I."/>
        </authorList>
    </citation>
    <scope>NUCLEOTIDE SEQUENCE</scope>
    <source>
        <strain evidence="4">M08but</strain>
    </source>
</reference>
<sequence>MSVVKWDPFKNIATLQGRINRLFEDAFPRSALDDEDLAACAWRPAVDIFESDEGMVIQMDLPGVSKEDVAIEVKNNLLSIYGTRPVQSDVREDRFYRRERTCGTFQRAFTLHTAIAPEAIKATFKHGVLSVLIPHPEEEKPRKITVNID</sequence>
<dbReference type="Proteomes" id="UP001165427">
    <property type="component" value="Unassembled WGS sequence"/>
</dbReference>
<evidence type="ECO:0000256" key="2">
    <source>
        <dbReference type="RuleBase" id="RU003616"/>
    </source>
</evidence>
<evidence type="ECO:0000313" key="4">
    <source>
        <dbReference type="EMBL" id="MCJ8500993.1"/>
    </source>
</evidence>
<dbReference type="InterPro" id="IPR002068">
    <property type="entry name" value="A-crystallin/Hsp20_dom"/>
</dbReference>
<dbReference type="Pfam" id="PF00011">
    <property type="entry name" value="HSP20"/>
    <property type="match status" value="1"/>
</dbReference>
<organism evidence="4 5">
    <name type="scientific">Desulfatitalea alkaliphila</name>
    <dbReference type="NCBI Taxonomy" id="2929485"/>
    <lineage>
        <taxon>Bacteria</taxon>
        <taxon>Pseudomonadati</taxon>
        <taxon>Thermodesulfobacteriota</taxon>
        <taxon>Desulfobacteria</taxon>
        <taxon>Desulfobacterales</taxon>
        <taxon>Desulfosarcinaceae</taxon>
        <taxon>Desulfatitalea</taxon>
    </lineage>
</organism>
<dbReference type="InterPro" id="IPR031107">
    <property type="entry name" value="Small_HSP"/>
</dbReference>
<feature type="domain" description="SHSP" evidence="3">
    <location>
        <begin position="37"/>
        <end position="149"/>
    </location>
</feature>
<dbReference type="RefSeq" id="WP_246906957.1">
    <property type="nucleotide sequence ID" value="NZ_JALJRB010000009.1"/>
</dbReference>
<evidence type="ECO:0000259" key="3">
    <source>
        <dbReference type="PROSITE" id="PS01031"/>
    </source>
</evidence>
<dbReference type="SUPFAM" id="SSF49764">
    <property type="entry name" value="HSP20-like chaperones"/>
    <property type="match status" value="1"/>
</dbReference>
<gene>
    <name evidence="4" type="ORF">MRX98_10450</name>
</gene>
<evidence type="ECO:0000256" key="1">
    <source>
        <dbReference type="PROSITE-ProRule" id="PRU00285"/>
    </source>
</evidence>
<dbReference type="AlphaFoldDB" id="A0AA41R8V9"/>
<dbReference type="InterPro" id="IPR008978">
    <property type="entry name" value="HSP20-like_chaperone"/>
</dbReference>
<evidence type="ECO:0000313" key="5">
    <source>
        <dbReference type="Proteomes" id="UP001165427"/>
    </source>
</evidence>
<dbReference type="EMBL" id="JALJRB010000009">
    <property type="protein sequence ID" value="MCJ8500993.1"/>
    <property type="molecule type" value="Genomic_DNA"/>
</dbReference>
<dbReference type="CDD" id="cd06464">
    <property type="entry name" value="ACD_sHsps-like"/>
    <property type="match status" value="1"/>
</dbReference>
<dbReference type="Gene3D" id="2.60.40.790">
    <property type="match status" value="1"/>
</dbReference>
<comment type="similarity">
    <text evidence="1 2">Belongs to the small heat shock protein (HSP20) family.</text>
</comment>
<protein>
    <submittedName>
        <fullName evidence="4">Hsp20/alpha crystallin family protein</fullName>
    </submittedName>
</protein>
<accession>A0AA41R8V9</accession>